<gene>
    <name evidence="2" type="ORF">CL6EHI_194530</name>
</gene>
<evidence type="ECO:0000313" key="2">
    <source>
        <dbReference type="EMBL" id="GAT94425.1"/>
    </source>
</evidence>
<dbReference type="Proteomes" id="UP000078387">
    <property type="component" value="Unassembled WGS sequence"/>
</dbReference>
<dbReference type="VEuPathDB" id="AmoebaDB:EHI7A_005280"/>
<proteinExistence type="predicted"/>
<evidence type="ECO:0000256" key="1">
    <source>
        <dbReference type="SAM" id="MobiDB-lite"/>
    </source>
</evidence>
<feature type="compositionally biased region" description="Basic and acidic residues" evidence="1">
    <location>
        <begin position="28"/>
        <end position="52"/>
    </location>
</feature>
<dbReference type="EMBL" id="BDEQ01000001">
    <property type="protein sequence ID" value="GAT94425.1"/>
    <property type="molecule type" value="Genomic_DNA"/>
</dbReference>
<dbReference type="AlphaFoldDB" id="A0A5K1UN62"/>
<feature type="region of interest" description="Disordered" evidence="1">
    <location>
        <begin position="1"/>
        <end position="73"/>
    </location>
</feature>
<dbReference type="VEuPathDB" id="AmoebaDB:EHI5A_011860"/>
<dbReference type="VEuPathDB" id="AmoebaDB:KM1_013440"/>
<organism evidence="2 3">
    <name type="scientific">Entamoeba histolytica</name>
    <dbReference type="NCBI Taxonomy" id="5759"/>
    <lineage>
        <taxon>Eukaryota</taxon>
        <taxon>Amoebozoa</taxon>
        <taxon>Evosea</taxon>
        <taxon>Archamoebae</taxon>
        <taxon>Mastigamoebida</taxon>
        <taxon>Entamoebidae</taxon>
        <taxon>Entamoeba</taxon>
    </lineage>
</organism>
<reference evidence="2 3" key="1">
    <citation type="submission" date="2016-05" db="EMBL/GenBank/DDBJ databases">
        <title>First whole genome sequencing of Entamoeba histolytica HM1:IMSS-clone-6.</title>
        <authorList>
            <person name="Mukherjee Avik.K."/>
            <person name="Izumyama S."/>
            <person name="Nakada-Tsukui K."/>
            <person name="Nozaki T."/>
        </authorList>
    </citation>
    <scope>NUCLEOTIDE SEQUENCE [LARGE SCALE GENOMIC DNA]</scope>
    <source>
        <strain evidence="2 3">HM1:IMSS clone 6</strain>
    </source>
</reference>
<sequence length="567" mass="66053">MDKTNIFKELGKPRKKGFGSRDGQLLIQKERTEGLSDDEKNEMKEQKKNKQEESEDSVLFVDDDEVSDKKPEESIIFNEQEDDEIFFDDDDRIIPCDILKSVECKLRSERMKEKTNFLLTEESQIIRNKFIQYLYDEYYQDRMTPFNELVKGLVKQIDGCLNNIQEFCVNIISIVGMTITNYDYISSIRTTLLSYGRLWRNINIEDTFESTDNIVIIIELPEQEKYIETVWRIAESLRKKLVVFIVGNTTVECDRYLLGHDYPMIKIATISTSTTQLINHFEYIQLKETIIGKLPLIHPSIISYNIMLYRDFHHSYNLFIQFIIRHIEHSVIFTNPSLIIPQFLDGISEADEKVKLGIEQTYDFLSVIFTRLLFSIQTLSQIQFHKLLPPYTSLLNISDIAQPLFNFNFPSHFNKINIPEDADDELKNIINTINSSPSSETFKLLLDYISITIGTIKTFQSNYQSKVECCCVSTKIDFNSFSLFDIIRHCEDGKPKEQQIFTDYRVILNNVNRKGIISVENCLSLFPDKSPDEIKTLIKELITFGLFVPHNDELRSTEIVITSSINE</sequence>
<evidence type="ECO:0000313" key="3">
    <source>
        <dbReference type="Proteomes" id="UP000078387"/>
    </source>
</evidence>
<accession>A0A5K1UN62</accession>
<name>A0A5K1UN62_ENTHI</name>
<feature type="compositionally biased region" description="Basic and acidic residues" evidence="1">
    <location>
        <begin position="1"/>
        <end position="12"/>
    </location>
</feature>
<dbReference type="OMA" id="HSYKLFI"/>
<dbReference type="VEuPathDB" id="AmoebaDB:EHI_194530"/>
<comment type="caution">
    <text evidence="2">The sequence shown here is derived from an EMBL/GenBank/DDBJ whole genome shotgun (WGS) entry which is preliminary data.</text>
</comment>
<dbReference type="VEuPathDB" id="AmoebaDB:EHI8A_003330"/>
<feature type="compositionally biased region" description="Acidic residues" evidence="1">
    <location>
        <begin position="53"/>
        <end position="66"/>
    </location>
</feature>
<protein>
    <submittedName>
        <fullName evidence="2">Uncharacterized protein</fullName>
    </submittedName>
</protein>